<name>A0A5M9WR22_PAEAM</name>
<gene>
    <name evidence="1" type="ORF">EC604_09095</name>
</gene>
<organism evidence="1 2">
    <name type="scientific">Paenibacillus amylolyticus</name>
    <dbReference type="NCBI Taxonomy" id="1451"/>
    <lineage>
        <taxon>Bacteria</taxon>
        <taxon>Bacillati</taxon>
        <taxon>Bacillota</taxon>
        <taxon>Bacilli</taxon>
        <taxon>Bacillales</taxon>
        <taxon>Paenibacillaceae</taxon>
        <taxon>Paenibacillus</taxon>
    </lineage>
</organism>
<dbReference type="AlphaFoldDB" id="A0A5M9WR22"/>
<reference evidence="1 2" key="1">
    <citation type="journal article" date="2019" name="J. Ind. Microbiol. Biotechnol.">
        <title>Paenibacillus amylolyticus 27C64 has a diverse set of carbohydrate-active enzymes and complete pectin deconstruction system.</title>
        <authorList>
            <person name="Keggi C."/>
            <person name="Doran-Peterson J."/>
        </authorList>
    </citation>
    <scope>NUCLEOTIDE SEQUENCE [LARGE SCALE GENOMIC DNA]</scope>
    <source>
        <strain evidence="1 2">27C64</strain>
    </source>
</reference>
<proteinExistence type="predicted"/>
<sequence>MLEVHEYVCASTTGEEEHENHVKRKKRILSPYFYYRYGTKAQFEQARQRYVASLSEVQKQQYDEAVIKFQEDVNSPIKRGKDWAYLTVVKKDGCLTDRHSLF</sequence>
<comment type="caution">
    <text evidence="1">The sequence shown here is derived from an EMBL/GenBank/DDBJ whole genome shotgun (WGS) entry which is preliminary data.</text>
</comment>
<protein>
    <submittedName>
        <fullName evidence="1">Uncharacterized protein</fullName>
    </submittedName>
</protein>
<dbReference type="EMBL" id="RIAS01000004">
    <property type="protein sequence ID" value="KAA8784002.1"/>
    <property type="molecule type" value="Genomic_DNA"/>
</dbReference>
<accession>A0A5M9WR22</accession>
<evidence type="ECO:0000313" key="2">
    <source>
        <dbReference type="Proteomes" id="UP000323664"/>
    </source>
</evidence>
<dbReference type="Proteomes" id="UP000323664">
    <property type="component" value="Unassembled WGS sequence"/>
</dbReference>
<evidence type="ECO:0000313" key="1">
    <source>
        <dbReference type="EMBL" id="KAA8784002.1"/>
    </source>
</evidence>